<name>A0A830D9A3_9LAMI</name>
<comment type="caution">
    <text evidence="1">The sequence shown here is derived from an EMBL/GenBank/DDBJ whole genome shotgun (WGS) entry which is preliminary data.</text>
</comment>
<evidence type="ECO:0000313" key="2">
    <source>
        <dbReference type="Proteomes" id="UP000653305"/>
    </source>
</evidence>
<evidence type="ECO:0000313" key="1">
    <source>
        <dbReference type="EMBL" id="GFQ03716.1"/>
    </source>
</evidence>
<dbReference type="InterPro" id="IPR027193">
    <property type="entry name" value="Noc4"/>
</dbReference>
<dbReference type="GO" id="GO:0032040">
    <property type="term" value="C:small-subunit processome"/>
    <property type="evidence" value="ECO:0007669"/>
    <property type="project" value="TreeGrafter"/>
</dbReference>
<dbReference type="GO" id="GO:0042254">
    <property type="term" value="P:ribosome biogenesis"/>
    <property type="evidence" value="ECO:0007669"/>
    <property type="project" value="InterPro"/>
</dbReference>
<keyword evidence="2" id="KW-1185">Reference proteome</keyword>
<dbReference type="OrthoDB" id="10263185at2759"/>
<accession>A0A830D9A3</accession>
<dbReference type="PANTHER" id="PTHR12455">
    <property type="entry name" value="NUCLEOLAR COMPLEX PROTEIN 4"/>
    <property type="match status" value="1"/>
</dbReference>
<sequence length="250" mass="27770">MASASAKKKGQKKIEKKHSLSDLKTLGQQLLTSRAHVNNLPIILNFISPNSPPQYALESLLTLQSFFTPLVPLLPSSSSSAVSDPDPDPGFIYRTWLRSKFDDFIERLIDLVITSHSDDVLREIVLDSIMEFVKVGNAGKFHSAIYHKFLRAIVHSVLGVNDILLDLLATKYFSYVDVRYFTYISLEKQARTLGVKGMEPNPLSPGGMAYALDSCKVSSITTKPNEYALSWSTKPQYAPSLLGTVAIYQL</sequence>
<organism evidence="1 2">
    <name type="scientific">Phtheirospermum japonicum</name>
    <dbReference type="NCBI Taxonomy" id="374723"/>
    <lineage>
        <taxon>Eukaryota</taxon>
        <taxon>Viridiplantae</taxon>
        <taxon>Streptophyta</taxon>
        <taxon>Embryophyta</taxon>
        <taxon>Tracheophyta</taxon>
        <taxon>Spermatophyta</taxon>
        <taxon>Magnoliopsida</taxon>
        <taxon>eudicotyledons</taxon>
        <taxon>Gunneridae</taxon>
        <taxon>Pentapetalae</taxon>
        <taxon>asterids</taxon>
        <taxon>lamiids</taxon>
        <taxon>Lamiales</taxon>
        <taxon>Orobanchaceae</taxon>
        <taxon>Orobanchaceae incertae sedis</taxon>
        <taxon>Phtheirospermum</taxon>
    </lineage>
</organism>
<dbReference type="GO" id="GO:0030692">
    <property type="term" value="C:Noc4p-Nop14p complex"/>
    <property type="evidence" value="ECO:0007669"/>
    <property type="project" value="TreeGrafter"/>
</dbReference>
<dbReference type="AlphaFoldDB" id="A0A830D9A3"/>
<proteinExistence type="predicted"/>
<dbReference type="EMBL" id="BMAC01000858">
    <property type="protein sequence ID" value="GFQ03716.1"/>
    <property type="molecule type" value="Genomic_DNA"/>
</dbReference>
<dbReference type="PANTHER" id="PTHR12455:SF0">
    <property type="entry name" value="NUCLEOLAR COMPLEX PROTEIN 4 HOMOLOG"/>
    <property type="match status" value="1"/>
</dbReference>
<gene>
    <name evidence="1" type="ORF">PHJA_002515400</name>
</gene>
<protein>
    <submittedName>
        <fullName evidence="1">Uncharacterized protein</fullName>
    </submittedName>
</protein>
<reference evidence="1" key="1">
    <citation type="submission" date="2020-07" db="EMBL/GenBank/DDBJ databases">
        <title>Ethylene signaling mediates host invasion by parasitic plants.</title>
        <authorList>
            <person name="Yoshida S."/>
        </authorList>
    </citation>
    <scope>NUCLEOTIDE SEQUENCE</scope>
    <source>
        <strain evidence="1">Okayama</strain>
    </source>
</reference>
<dbReference type="Proteomes" id="UP000653305">
    <property type="component" value="Unassembled WGS sequence"/>
</dbReference>